<dbReference type="SUPFAM" id="SSF54001">
    <property type="entry name" value="Cysteine proteinases"/>
    <property type="match status" value="1"/>
</dbReference>
<evidence type="ECO:0000259" key="1">
    <source>
        <dbReference type="Pfam" id="PF00443"/>
    </source>
</evidence>
<reference evidence="2 3" key="1">
    <citation type="submission" date="2023-09" db="EMBL/GenBank/DDBJ databases">
        <title>Pangenome analysis of Batrachochytrium dendrobatidis and related Chytrids.</title>
        <authorList>
            <person name="Yacoub M.N."/>
            <person name="Stajich J.E."/>
            <person name="James T.Y."/>
        </authorList>
    </citation>
    <scope>NUCLEOTIDE SEQUENCE [LARGE SCALE GENOMIC DNA]</scope>
    <source>
        <strain evidence="2 3">JEL0888</strain>
    </source>
</reference>
<evidence type="ECO:0000313" key="2">
    <source>
        <dbReference type="EMBL" id="KAL2915189.1"/>
    </source>
</evidence>
<dbReference type="Gene3D" id="3.90.70.10">
    <property type="entry name" value="Cysteine proteinases"/>
    <property type="match status" value="1"/>
</dbReference>
<evidence type="ECO:0000313" key="3">
    <source>
        <dbReference type="Proteomes" id="UP001527925"/>
    </source>
</evidence>
<dbReference type="Pfam" id="PF00443">
    <property type="entry name" value="UCH"/>
    <property type="match status" value="1"/>
</dbReference>
<accession>A0ABR4N6R0</accession>
<dbReference type="InterPro" id="IPR038765">
    <property type="entry name" value="Papain-like_cys_pep_sf"/>
</dbReference>
<organism evidence="2 3">
    <name type="scientific">Polyrhizophydium stewartii</name>
    <dbReference type="NCBI Taxonomy" id="2732419"/>
    <lineage>
        <taxon>Eukaryota</taxon>
        <taxon>Fungi</taxon>
        <taxon>Fungi incertae sedis</taxon>
        <taxon>Chytridiomycota</taxon>
        <taxon>Chytridiomycota incertae sedis</taxon>
        <taxon>Chytridiomycetes</taxon>
        <taxon>Rhizophydiales</taxon>
        <taxon>Rhizophydiales incertae sedis</taxon>
        <taxon>Polyrhizophydium</taxon>
    </lineage>
</organism>
<proteinExistence type="predicted"/>
<keyword evidence="3" id="KW-1185">Reference proteome</keyword>
<gene>
    <name evidence="2" type="ORF">HK105_205296</name>
</gene>
<dbReference type="EMBL" id="JADGIZ020000026">
    <property type="protein sequence ID" value="KAL2915189.1"/>
    <property type="molecule type" value="Genomic_DNA"/>
</dbReference>
<protein>
    <recommendedName>
        <fullName evidence="1">Peptidase C19 ubiquitin carboxyl-terminal hydrolase domain-containing protein</fullName>
    </recommendedName>
</protein>
<comment type="caution">
    <text evidence="2">The sequence shown here is derived from an EMBL/GenBank/DDBJ whole genome shotgun (WGS) entry which is preliminary data.</text>
</comment>
<sequence>MSMASIPSVVIYPPLEEAFSEPCLSYAPDETIKPLLNPQSSSPVSAVNAMVQLFLSLPELNQELPVDSPDASIASFVRLAQAVHLDPDSLLEPAEVIGMLGWLTDLLSLNESEGLLPKIDTLVQGLLDSVLLKTRFGRRFDYTLVHGDNGAGLSVAAAVAGVRAPGEASTHAMVQFDMSAYDQANTVTLLDLLNRHFGRSPPTLFFGGSNPALMQQINRPLSDFSVRPATQFTILPHFLLMMFQRPALDPPAPQARYHATSVELPLEIDLGFLLDPTAPLPIQHGHRSDNRSPTFYRLHGFLTQANAHFLTYTRVRGGHTWFKCDDSAINSVDLGTRVASRGVMVAIYRLQD</sequence>
<name>A0ABR4N6R0_9FUNG</name>
<dbReference type="InterPro" id="IPR001394">
    <property type="entry name" value="Peptidase_C19_UCH"/>
</dbReference>
<dbReference type="Proteomes" id="UP001527925">
    <property type="component" value="Unassembled WGS sequence"/>
</dbReference>
<feature type="domain" description="Peptidase C19 ubiquitin carboxyl-terminal hydrolase" evidence="1">
    <location>
        <begin position="177"/>
        <end position="340"/>
    </location>
</feature>